<evidence type="ECO:0000313" key="6">
    <source>
        <dbReference type="Proteomes" id="UP000515297"/>
    </source>
</evidence>
<evidence type="ECO:0000313" key="5">
    <source>
        <dbReference type="Proteomes" id="UP000195807"/>
    </source>
</evidence>
<dbReference type="EMBL" id="CP060053">
    <property type="protein sequence ID" value="QNE07514.1"/>
    <property type="molecule type" value="Genomic_DNA"/>
</dbReference>
<dbReference type="OrthoDB" id="186343at2"/>
<evidence type="ECO:0000256" key="2">
    <source>
        <dbReference type="SAM" id="Phobius"/>
    </source>
</evidence>
<dbReference type="Proteomes" id="UP000195807">
    <property type="component" value="Plasmid pCME4A9I"/>
</dbReference>
<name>A0A1Z1FGT0_9SPHN</name>
<feature type="transmembrane region" description="Helical" evidence="2">
    <location>
        <begin position="261"/>
        <end position="284"/>
    </location>
</feature>
<geneLocation type="plasmid" evidence="3">
    <name>pCME4A9I</name>
</geneLocation>
<dbReference type="KEGG" id="cman:A9D14_17020"/>
<dbReference type="AlphaFoldDB" id="A0A1Z1FGT0"/>
<geneLocation type="plasmid" evidence="5">
    <name>pcme4a9i</name>
</geneLocation>
<feature type="coiled-coil region" evidence="1">
    <location>
        <begin position="214"/>
        <end position="241"/>
    </location>
</feature>
<dbReference type="PROSITE" id="PS51257">
    <property type="entry name" value="PROKAR_LIPOPROTEIN"/>
    <property type="match status" value="1"/>
</dbReference>
<reference evidence="4 6" key="2">
    <citation type="submission" date="2020-08" db="EMBL/GenBank/DDBJ databases">
        <authorList>
            <person name="Liu G."/>
            <person name="Sun C."/>
        </authorList>
    </citation>
    <scope>NUCLEOTIDE SEQUENCE [LARGE SCALE GENOMIC DNA]</scope>
    <source>
        <strain evidence="4 6">OT19</strain>
        <plasmid evidence="4 6">plas1</plasmid>
    </source>
</reference>
<evidence type="ECO:0000313" key="3">
    <source>
        <dbReference type="EMBL" id="ARU18009.1"/>
    </source>
</evidence>
<evidence type="ECO:0000313" key="4">
    <source>
        <dbReference type="EMBL" id="QNE07514.1"/>
    </source>
</evidence>
<keyword evidence="2" id="KW-1133">Transmembrane helix</keyword>
<reference evidence="3 5" key="1">
    <citation type="submission" date="2017-01" db="EMBL/GenBank/DDBJ databases">
        <title>Complete genome sequence of esterase-producing bacterium Croceicoccus marinus E4A9.</title>
        <authorList>
            <person name="Wu Y.-H."/>
            <person name="Cheng H."/>
            <person name="Xu L."/>
            <person name="Huo Y.-Y."/>
            <person name="Wang C.-S."/>
            <person name="Xu X.-W."/>
        </authorList>
    </citation>
    <scope>NUCLEOTIDE SEQUENCE [LARGE SCALE GENOMIC DNA]</scope>
    <source>
        <strain evidence="3 5">E4A9</strain>
        <plasmid evidence="3">pCME4A9I</plasmid>
        <plasmid evidence="5">Plasmid pcme4a9i</plasmid>
    </source>
</reference>
<keyword evidence="5" id="KW-1185">Reference proteome</keyword>
<dbReference type="Proteomes" id="UP000515297">
    <property type="component" value="Plasmid plas1"/>
</dbReference>
<dbReference type="STRING" id="450378.GCA_001661675_03422"/>
<geneLocation type="plasmid" evidence="4 6">
    <name>plas1</name>
</geneLocation>
<sequence>MRAAASWVLRHFALFLLLAAAIALFQSGMLSGSCRDCTVGDWASASEVREQIERAAREGRAELDANLAEFEDWGEERRREEIARRRERLAELRAALADGGGLFDRYRPGKIVERYRMRLEQAVLEREIAVLEARIDLGTLEQAGAIMVPTPQAIAAARRRCAQANRAVREFNAQARAEKWIRNRIADEAERLTQNARTRCERAGELARQREAGRQQASERAARLREARERVDAEATSARQALARVDTPEARNMLADIAVKAALALLAIIALPYLIRCFLYFVLAPLAQRRGAIRIPLLAGTASRIALPGPSSVSLSVRLEEGEELLVRQGYLQTSSAGGDKATRWLLDPRHFLSSIASGLVFLTRMRGAGEATTISATRDGFAELTEIALPPGGACILHPRALVAVVQPQGRPIPIRSHWRLFSLNAWLTLQLRFFSFHGPGRLIVKGGRGVRVERAEQGRIFAQDQLVGFSADLAYSVTRTETFAPYFFGQEPLLKDKVEAGRGILVIEEAPLSMRSGKVRGGLEGMIDAGLKAFGL</sequence>
<keyword evidence="2" id="KW-0472">Membrane</keyword>
<dbReference type="RefSeq" id="WP_066850522.1">
    <property type="nucleotide sequence ID" value="NZ_CP019603.1"/>
</dbReference>
<keyword evidence="3" id="KW-0614">Plasmid</keyword>
<proteinExistence type="predicted"/>
<dbReference type="EMBL" id="CP019603">
    <property type="protein sequence ID" value="ARU18009.1"/>
    <property type="molecule type" value="Genomic_DNA"/>
</dbReference>
<gene>
    <name evidence="3" type="ORF">A9D14_17020</name>
    <name evidence="4" type="ORF">H4O24_16745</name>
</gene>
<organism evidence="3 5">
    <name type="scientific">Croceicoccus marinus</name>
    <dbReference type="NCBI Taxonomy" id="450378"/>
    <lineage>
        <taxon>Bacteria</taxon>
        <taxon>Pseudomonadati</taxon>
        <taxon>Pseudomonadota</taxon>
        <taxon>Alphaproteobacteria</taxon>
        <taxon>Sphingomonadales</taxon>
        <taxon>Erythrobacteraceae</taxon>
        <taxon>Croceicoccus</taxon>
    </lineage>
</organism>
<keyword evidence="2" id="KW-0812">Transmembrane</keyword>
<protein>
    <submittedName>
        <fullName evidence="3">Uncharacterized protein</fullName>
    </submittedName>
</protein>
<evidence type="ECO:0000256" key="1">
    <source>
        <dbReference type="SAM" id="Coils"/>
    </source>
</evidence>
<accession>A0A1Z1FGT0</accession>
<keyword evidence="1" id="KW-0175">Coiled coil</keyword>